<organism evidence="7 8">
    <name type="scientific">Parvibium lacunae</name>
    <dbReference type="NCBI Taxonomy" id="1888893"/>
    <lineage>
        <taxon>Bacteria</taxon>
        <taxon>Pseudomonadati</taxon>
        <taxon>Pseudomonadota</taxon>
        <taxon>Betaproteobacteria</taxon>
        <taxon>Burkholderiales</taxon>
        <taxon>Alcaligenaceae</taxon>
        <taxon>Parvibium</taxon>
    </lineage>
</organism>
<dbReference type="CDD" id="cd06782">
    <property type="entry name" value="cpPDZ_CPP-like"/>
    <property type="match status" value="1"/>
</dbReference>
<dbReference type="Gene3D" id="2.30.42.10">
    <property type="match status" value="1"/>
</dbReference>
<dbReference type="PANTHER" id="PTHR32060:SF30">
    <property type="entry name" value="CARBOXY-TERMINAL PROCESSING PROTEASE CTPA"/>
    <property type="match status" value="1"/>
</dbReference>
<dbReference type="InterPro" id="IPR036034">
    <property type="entry name" value="PDZ_sf"/>
</dbReference>
<evidence type="ECO:0000313" key="8">
    <source>
        <dbReference type="Proteomes" id="UP000252357"/>
    </source>
</evidence>
<dbReference type="GO" id="GO:0030288">
    <property type="term" value="C:outer membrane-bounded periplasmic space"/>
    <property type="evidence" value="ECO:0007669"/>
    <property type="project" value="TreeGrafter"/>
</dbReference>
<keyword evidence="3" id="KW-0378">Hydrolase</keyword>
<evidence type="ECO:0000256" key="4">
    <source>
        <dbReference type="ARBA" id="ARBA00022825"/>
    </source>
</evidence>
<dbReference type="SMART" id="SM00245">
    <property type="entry name" value="TSPc"/>
    <property type="match status" value="1"/>
</dbReference>
<dbReference type="SUPFAM" id="SSF52096">
    <property type="entry name" value="ClpP/crotonase"/>
    <property type="match status" value="1"/>
</dbReference>
<feature type="region of interest" description="Disordered" evidence="5">
    <location>
        <begin position="458"/>
        <end position="496"/>
    </location>
</feature>
<keyword evidence="8" id="KW-1185">Reference proteome</keyword>
<dbReference type="GO" id="GO:0006508">
    <property type="term" value="P:proteolysis"/>
    <property type="evidence" value="ECO:0007669"/>
    <property type="project" value="UniProtKB-KW"/>
</dbReference>
<keyword evidence="2" id="KW-0645">Protease</keyword>
<evidence type="ECO:0000256" key="1">
    <source>
        <dbReference type="ARBA" id="ARBA00009179"/>
    </source>
</evidence>
<dbReference type="GO" id="GO:0004175">
    <property type="term" value="F:endopeptidase activity"/>
    <property type="evidence" value="ECO:0007669"/>
    <property type="project" value="TreeGrafter"/>
</dbReference>
<dbReference type="PROSITE" id="PS50106">
    <property type="entry name" value="PDZ"/>
    <property type="match status" value="1"/>
</dbReference>
<dbReference type="Pfam" id="PF22694">
    <property type="entry name" value="CtpB_N-like"/>
    <property type="match status" value="1"/>
</dbReference>
<sequence>MSSPTLRRPFRDLALIGASLSAGVLISLGIGAWAQKDTRAPLPLEEIRQLTDVFGLIKQSYVEPVEDKKLITDAINGMVSELDPHSSYLDEKSYKELKTSISGKFGGLGIEVSMENKVVKVVSPIEGTPAFRAGIRAGDYIIRVDGAQVRGMSLQQAVDKMRGEPGTKVKLGVLRKGEEKPLEFELTRDIIKVVSVRSKLIEPGFGYVRITQFTEPTTADLARELGKLYKDGELKGLVLDLRNNPGGVLQGAVGVSAAFLPRNVLVVSSKGQLQQAQTKSYARVEDYLTREDGNLFPSDPLKNLPPAVKKVPLVILVNSGSASASEIVSGALQDYDRAKILGTPSFGKGSVQQIIPLDDKDKVAIKLTISRYYTPKDRSIQAKGINPDFYVEETPDGELFANPLREADLDGHLSNDKVTEDKKQESEKFVRNPKRTKAIEFGTAEDYQLQQALNHLKGQPVKLSTKADNTESEGAGASGTAKDKPSDKAATPDKKK</sequence>
<dbReference type="Pfam" id="PF13180">
    <property type="entry name" value="PDZ_2"/>
    <property type="match status" value="1"/>
</dbReference>
<keyword evidence="4" id="KW-0720">Serine protease</keyword>
<dbReference type="SMART" id="SM00228">
    <property type="entry name" value="PDZ"/>
    <property type="match status" value="1"/>
</dbReference>
<dbReference type="RefSeq" id="WP_114403214.1">
    <property type="nucleotide sequence ID" value="NZ_QPGB01000004.1"/>
</dbReference>
<dbReference type="InterPro" id="IPR055210">
    <property type="entry name" value="CtpA/B_N"/>
</dbReference>
<proteinExistence type="inferred from homology"/>
<evidence type="ECO:0000313" key="7">
    <source>
        <dbReference type="EMBL" id="RCS57072.1"/>
    </source>
</evidence>
<dbReference type="SUPFAM" id="SSF50156">
    <property type="entry name" value="PDZ domain-like"/>
    <property type="match status" value="1"/>
</dbReference>
<dbReference type="Pfam" id="PF03572">
    <property type="entry name" value="Peptidase_S41"/>
    <property type="match status" value="1"/>
</dbReference>
<dbReference type="Gene3D" id="3.30.750.44">
    <property type="match status" value="1"/>
</dbReference>
<feature type="compositionally biased region" description="Basic and acidic residues" evidence="5">
    <location>
        <begin position="481"/>
        <end position="496"/>
    </location>
</feature>
<dbReference type="FunFam" id="2.30.42.10:FF:000063">
    <property type="entry name" value="Peptidase, S41 family"/>
    <property type="match status" value="1"/>
</dbReference>
<dbReference type="InterPro" id="IPR029045">
    <property type="entry name" value="ClpP/crotonase-like_dom_sf"/>
</dbReference>
<evidence type="ECO:0000256" key="3">
    <source>
        <dbReference type="ARBA" id="ARBA00022801"/>
    </source>
</evidence>
<accession>A0A368L1T1</accession>
<dbReference type="GO" id="GO:0007165">
    <property type="term" value="P:signal transduction"/>
    <property type="evidence" value="ECO:0007669"/>
    <property type="project" value="TreeGrafter"/>
</dbReference>
<comment type="similarity">
    <text evidence="1">Belongs to the peptidase S41A family.</text>
</comment>
<dbReference type="PANTHER" id="PTHR32060">
    <property type="entry name" value="TAIL-SPECIFIC PROTEASE"/>
    <property type="match status" value="1"/>
</dbReference>
<feature type="region of interest" description="Disordered" evidence="5">
    <location>
        <begin position="410"/>
        <end position="430"/>
    </location>
</feature>
<dbReference type="AlphaFoldDB" id="A0A368L1T1"/>
<dbReference type="GO" id="GO:0008236">
    <property type="term" value="F:serine-type peptidase activity"/>
    <property type="evidence" value="ECO:0007669"/>
    <property type="project" value="UniProtKB-KW"/>
</dbReference>
<dbReference type="OrthoDB" id="9812068at2"/>
<dbReference type="InterPro" id="IPR004447">
    <property type="entry name" value="Peptidase_S41A"/>
</dbReference>
<name>A0A368L1T1_9BURK</name>
<feature type="domain" description="PDZ" evidence="6">
    <location>
        <begin position="94"/>
        <end position="162"/>
    </location>
</feature>
<evidence type="ECO:0000256" key="2">
    <source>
        <dbReference type="ARBA" id="ARBA00022670"/>
    </source>
</evidence>
<dbReference type="InterPro" id="IPR005151">
    <property type="entry name" value="Tail-specific_protease"/>
</dbReference>
<dbReference type="InterPro" id="IPR001478">
    <property type="entry name" value="PDZ"/>
</dbReference>
<evidence type="ECO:0000256" key="5">
    <source>
        <dbReference type="SAM" id="MobiDB-lite"/>
    </source>
</evidence>
<protein>
    <submittedName>
        <fullName evidence="7">S41 family peptidase</fullName>
    </submittedName>
</protein>
<dbReference type="Gene3D" id="3.90.226.10">
    <property type="entry name" value="2-enoyl-CoA Hydratase, Chain A, domain 1"/>
    <property type="match status" value="1"/>
</dbReference>
<gene>
    <name evidence="7" type="ORF">DU000_09710</name>
</gene>
<evidence type="ECO:0000259" key="6">
    <source>
        <dbReference type="PROSITE" id="PS50106"/>
    </source>
</evidence>
<dbReference type="Proteomes" id="UP000252357">
    <property type="component" value="Unassembled WGS sequence"/>
</dbReference>
<dbReference type="EMBL" id="QPGB01000004">
    <property type="protein sequence ID" value="RCS57072.1"/>
    <property type="molecule type" value="Genomic_DNA"/>
</dbReference>
<comment type="caution">
    <text evidence="7">The sequence shown here is derived from an EMBL/GenBank/DDBJ whole genome shotgun (WGS) entry which is preliminary data.</text>
</comment>
<dbReference type="CDD" id="cd07560">
    <property type="entry name" value="Peptidase_S41_CPP"/>
    <property type="match status" value="1"/>
</dbReference>
<reference evidence="7 8" key="1">
    <citation type="journal article" date="2018" name="Int. J. Syst. Evol. Microbiol.">
        <title>Parvibium lacunae gen. nov., sp. nov., a new member of the family Alcaligenaceae isolated from a freshwater pond.</title>
        <authorList>
            <person name="Chen W.M."/>
            <person name="Xie P.B."/>
            <person name="Hsu M.Y."/>
            <person name="Sheu S.Y."/>
        </authorList>
    </citation>
    <scope>NUCLEOTIDE SEQUENCE [LARGE SCALE GENOMIC DNA]</scope>
    <source>
        <strain evidence="7 8">KMB9</strain>
    </source>
</reference>